<accession>A0ABT4PT61</accession>
<dbReference type="EMBL" id="JAPZPY010000004">
    <property type="protein sequence ID" value="MCZ8379767.1"/>
    <property type="molecule type" value="Genomic_DNA"/>
</dbReference>
<keyword evidence="4" id="KW-1185">Reference proteome</keyword>
<reference evidence="3" key="1">
    <citation type="submission" date="2022-12" db="EMBL/GenBank/DDBJ databases">
        <authorList>
            <person name="Deng Y."/>
            <person name="Zhang Y.-Q."/>
        </authorList>
    </citation>
    <scope>NUCLEOTIDE SEQUENCE</scope>
    <source>
        <strain evidence="3">CPCC 205372</strain>
    </source>
</reference>
<gene>
    <name evidence="3" type="ORF">O6P37_12910</name>
</gene>
<evidence type="ECO:0000313" key="3">
    <source>
        <dbReference type="EMBL" id="MCZ8379767.1"/>
    </source>
</evidence>
<dbReference type="RefSeq" id="WP_269894422.1">
    <property type="nucleotide sequence ID" value="NZ_JAPZPY010000004.1"/>
</dbReference>
<evidence type="ECO:0000256" key="1">
    <source>
        <dbReference type="SAM" id="MobiDB-lite"/>
    </source>
</evidence>
<proteinExistence type="predicted"/>
<feature type="region of interest" description="Disordered" evidence="1">
    <location>
        <begin position="1"/>
        <end position="23"/>
    </location>
</feature>
<protein>
    <submittedName>
        <fullName evidence="3">DUF427 domain-containing protein</fullName>
    </submittedName>
</protein>
<evidence type="ECO:0000313" key="4">
    <source>
        <dbReference type="Proteomes" id="UP001142153"/>
    </source>
</evidence>
<feature type="domain" description="DUF427" evidence="2">
    <location>
        <begin position="33"/>
        <end position="124"/>
    </location>
</feature>
<name>A0ABT4PT61_9MYCO</name>
<sequence length="166" mass="18052">MAGRPVPDRPLAGQESVWDYPRPPRLEQFPGRITVELGGETVASTNRGWRVLETSHPPTYYLPADDFRPGALRDADGASRCEWKGRARYYDVIGGDRVAPRAAWTYPEPTAGFRALAGAVAVMAAQMDRCTVDGEEVLPQPGGFYGGWITSRVAGPFKGVPGSMGW</sequence>
<dbReference type="Proteomes" id="UP001142153">
    <property type="component" value="Unassembled WGS sequence"/>
</dbReference>
<dbReference type="Gene3D" id="2.170.150.40">
    <property type="entry name" value="Domain of unknown function (DUF427)"/>
    <property type="match status" value="1"/>
</dbReference>
<dbReference type="InterPro" id="IPR038694">
    <property type="entry name" value="DUF427_sf"/>
</dbReference>
<dbReference type="PANTHER" id="PTHR43058">
    <property type="entry name" value="SLR0655 PROTEIN"/>
    <property type="match status" value="1"/>
</dbReference>
<dbReference type="Pfam" id="PF04248">
    <property type="entry name" value="NTP_transf_9"/>
    <property type="match status" value="1"/>
</dbReference>
<comment type="caution">
    <text evidence="3">The sequence shown here is derived from an EMBL/GenBank/DDBJ whole genome shotgun (WGS) entry which is preliminary data.</text>
</comment>
<evidence type="ECO:0000259" key="2">
    <source>
        <dbReference type="Pfam" id="PF04248"/>
    </source>
</evidence>
<dbReference type="PANTHER" id="PTHR43058:SF1">
    <property type="entry name" value="DUF427 DOMAIN-CONTAINING PROTEIN"/>
    <property type="match status" value="1"/>
</dbReference>
<dbReference type="InterPro" id="IPR007361">
    <property type="entry name" value="DUF427"/>
</dbReference>
<organism evidence="3 4">
    <name type="scientific">Mycobacterium hippophais</name>
    <dbReference type="NCBI Taxonomy" id="3016340"/>
    <lineage>
        <taxon>Bacteria</taxon>
        <taxon>Bacillati</taxon>
        <taxon>Actinomycetota</taxon>
        <taxon>Actinomycetes</taxon>
        <taxon>Mycobacteriales</taxon>
        <taxon>Mycobacteriaceae</taxon>
        <taxon>Mycobacterium</taxon>
    </lineage>
</organism>